<keyword evidence="1" id="KW-0732">Signal</keyword>
<proteinExistence type="predicted"/>
<dbReference type="InterPro" id="IPR050309">
    <property type="entry name" value="Type-B_Carboxylest/Lipase"/>
</dbReference>
<dbReference type="SUPFAM" id="SSF53474">
    <property type="entry name" value="alpha/beta-Hydrolases"/>
    <property type="match status" value="1"/>
</dbReference>
<feature type="signal peptide" evidence="1">
    <location>
        <begin position="1"/>
        <end position="24"/>
    </location>
</feature>
<evidence type="ECO:0000313" key="4">
    <source>
        <dbReference type="Proteomes" id="UP000799437"/>
    </source>
</evidence>
<sequence>MYFRPSQISFTWLVFAVFAAICHAVGTHRLSPEVDLGYATYRGEHLPIGVTQFLGMRYAAPPLGDLRFRAPHEPVAEAGVQDATQHGDICYSIASGGPPVPSSEDCLFVDVYAPASATRNSKLPVMVWLSGGAFVQLFNPNYNGTGLIKASNDGVLVVTLNYRVGPYGFLASEDVRADGDLNVGLLDQQKALEWVTEHIASFGGDPAKVTIFGTSISSVFLNMLAHGGDNRGLFRAGISAAPYMPSVYEVSDLEFQYEQLLNATGCDSLTCLRSVPSEKLQAANIYRPFPSQTQAPLFPYMPVVDGNLLQGQPSALLKAGKIAKVPLLTGTSGTEGTIFAPQANTTSDINVFLRAQYPRLTDEDLAAINCQYEDIPYGFTPPGVKTKEAPLFYRAAAIYGDVAFECQAYEYSNALQQTDIPVYTFLDEIRDPVEVAAGFIVPYTWELQGVWGPQYATNYVALEGADAYEGINAKMVSTLQGYWTSFAKTGMSPNTYRAKHSPEWSKYAQGREMRLRTNETRMEVVSQKQLERCQFWKGLRDKTQL</sequence>
<protein>
    <submittedName>
        <fullName evidence="3">Triacylglycerol lipase-like protein</fullName>
    </submittedName>
</protein>
<evidence type="ECO:0000259" key="2">
    <source>
        <dbReference type="Pfam" id="PF00135"/>
    </source>
</evidence>
<accession>A0A6A6VW30</accession>
<dbReference type="InterPro" id="IPR019819">
    <property type="entry name" value="Carboxylesterase_B_CS"/>
</dbReference>
<dbReference type="PANTHER" id="PTHR11559">
    <property type="entry name" value="CARBOXYLESTERASE"/>
    <property type="match status" value="1"/>
</dbReference>
<dbReference type="GeneID" id="54480434"/>
<reference evidence="3" key="1">
    <citation type="journal article" date="2020" name="Stud. Mycol.">
        <title>101 Dothideomycetes genomes: a test case for predicting lifestyles and emergence of pathogens.</title>
        <authorList>
            <person name="Haridas S."/>
            <person name="Albert R."/>
            <person name="Binder M."/>
            <person name="Bloem J."/>
            <person name="Labutti K."/>
            <person name="Salamov A."/>
            <person name="Andreopoulos B."/>
            <person name="Baker S."/>
            <person name="Barry K."/>
            <person name="Bills G."/>
            <person name="Bluhm B."/>
            <person name="Cannon C."/>
            <person name="Castanera R."/>
            <person name="Culley D."/>
            <person name="Daum C."/>
            <person name="Ezra D."/>
            <person name="Gonzalez J."/>
            <person name="Henrissat B."/>
            <person name="Kuo A."/>
            <person name="Liang C."/>
            <person name="Lipzen A."/>
            <person name="Lutzoni F."/>
            <person name="Magnuson J."/>
            <person name="Mondo S."/>
            <person name="Nolan M."/>
            <person name="Ohm R."/>
            <person name="Pangilinan J."/>
            <person name="Park H.-J."/>
            <person name="Ramirez L."/>
            <person name="Alfaro M."/>
            <person name="Sun H."/>
            <person name="Tritt A."/>
            <person name="Yoshinaga Y."/>
            <person name="Zwiers L.-H."/>
            <person name="Turgeon B."/>
            <person name="Goodwin S."/>
            <person name="Spatafora J."/>
            <person name="Crous P."/>
            <person name="Grigoriev I."/>
        </authorList>
    </citation>
    <scope>NUCLEOTIDE SEQUENCE</scope>
    <source>
        <strain evidence="3">CBS 121739</strain>
    </source>
</reference>
<dbReference type="PROSITE" id="PS00941">
    <property type="entry name" value="CARBOXYLESTERASE_B_2"/>
    <property type="match status" value="1"/>
</dbReference>
<feature type="chain" id="PRO_5025604599" evidence="1">
    <location>
        <begin position="25"/>
        <end position="545"/>
    </location>
</feature>
<evidence type="ECO:0000256" key="1">
    <source>
        <dbReference type="SAM" id="SignalP"/>
    </source>
</evidence>
<organism evidence="3 4">
    <name type="scientific">Pseudovirgaria hyperparasitica</name>
    <dbReference type="NCBI Taxonomy" id="470096"/>
    <lineage>
        <taxon>Eukaryota</taxon>
        <taxon>Fungi</taxon>
        <taxon>Dikarya</taxon>
        <taxon>Ascomycota</taxon>
        <taxon>Pezizomycotina</taxon>
        <taxon>Dothideomycetes</taxon>
        <taxon>Dothideomycetes incertae sedis</taxon>
        <taxon>Acrospermales</taxon>
        <taxon>Acrospermaceae</taxon>
        <taxon>Pseudovirgaria</taxon>
    </lineage>
</organism>
<evidence type="ECO:0000313" key="3">
    <source>
        <dbReference type="EMBL" id="KAF2753850.1"/>
    </source>
</evidence>
<dbReference type="InterPro" id="IPR002018">
    <property type="entry name" value="CarbesteraseB"/>
</dbReference>
<feature type="domain" description="Carboxylesterase type B" evidence="2">
    <location>
        <begin position="33"/>
        <end position="536"/>
    </location>
</feature>
<gene>
    <name evidence="3" type="ORF">EJ05DRAFT_157093</name>
</gene>
<name>A0A6A6VW30_9PEZI</name>
<dbReference type="OrthoDB" id="408631at2759"/>
<dbReference type="RefSeq" id="XP_033596301.1">
    <property type="nucleotide sequence ID" value="XM_033739380.1"/>
</dbReference>
<dbReference type="Proteomes" id="UP000799437">
    <property type="component" value="Unassembled WGS sequence"/>
</dbReference>
<dbReference type="InterPro" id="IPR029058">
    <property type="entry name" value="AB_hydrolase_fold"/>
</dbReference>
<dbReference type="AlphaFoldDB" id="A0A6A6VW30"/>
<keyword evidence="4" id="KW-1185">Reference proteome</keyword>
<dbReference type="Gene3D" id="3.40.50.1820">
    <property type="entry name" value="alpha/beta hydrolase"/>
    <property type="match status" value="1"/>
</dbReference>
<dbReference type="EMBL" id="ML996582">
    <property type="protein sequence ID" value="KAF2753850.1"/>
    <property type="molecule type" value="Genomic_DNA"/>
</dbReference>
<dbReference type="Pfam" id="PF00135">
    <property type="entry name" value="COesterase"/>
    <property type="match status" value="1"/>
</dbReference>